<dbReference type="EMBL" id="CAJVPJ010002136">
    <property type="protein sequence ID" value="CAG8613879.1"/>
    <property type="molecule type" value="Genomic_DNA"/>
</dbReference>
<keyword evidence="3" id="KW-1185">Reference proteome</keyword>
<reference evidence="2" key="1">
    <citation type="submission" date="2021-06" db="EMBL/GenBank/DDBJ databases">
        <authorList>
            <person name="Kallberg Y."/>
            <person name="Tangrot J."/>
            <person name="Rosling A."/>
        </authorList>
    </citation>
    <scope>NUCLEOTIDE SEQUENCE</scope>
    <source>
        <strain evidence="2">IA702</strain>
    </source>
</reference>
<dbReference type="AlphaFoldDB" id="A0A9N9CWR4"/>
<sequence>YDEPAERYTPDGRLVKNESPRETKEDIPLKEILRRPYLREEFLKEAHESIAIDKDALKKEDVTIESESDEELWSKDIEDRFFSYLNHLLREEMTIYFAFREFFVKYKSHRKIKLKQLAKEQPSQKRLTTSAEELKSVKYALALFDDFKRKKDAATKEKISLK</sequence>
<feature type="region of interest" description="Disordered" evidence="1">
    <location>
        <begin position="1"/>
        <end position="23"/>
    </location>
</feature>
<name>A0A9N9CWR4_9GLOM</name>
<evidence type="ECO:0000313" key="3">
    <source>
        <dbReference type="Proteomes" id="UP000789572"/>
    </source>
</evidence>
<organism evidence="2 3">
    <name type="scientific">Paraglomus occultum</name>
    <dbReference type="NCBI Taxonomy" id="144539"/>
    <lineage>
        <taxon>Eukaryota</taxon>
        <taxon>Fungi</taxon>
        <taxon>Fungi incertae sedis</taxon>
        <taxon>Mucoromycota</taxon>
        <taxon>Glomeromycotina</taxon>
        <taxon>Glomeromycetes</taxon>
        <taxon>Paraglomerales</taxon>
        <taxon>Paraglomeraceae</taxon>
        <taxon>Paraglomus</taxon>
    </lineage>
</organism>
<feature type="non-terminal residue" evidence="2">
    <location>
        <position position="162"/>
    </location>
</feature>
<accession>A0A9N9CWR4</accession>
<dbReference type="Proteomes" id="UP000789572">
    <property type="component" value="Unassembled WGS sequence"/>
</dbReference>
<protein>
    <submittedName>
        <fullName evidence="2">11049_t:CDS:1</fullName>
    </submittedName>
</protein>
<evidence type="ECO:0000256" key="1">
    <source>
        <dbReference type="SAM" id="MobiDB-lite"/>
    </source>
</evidence>
<evidence type="ECO:0000313" key="2">
    <source>
        <dbReference type="EMBL" id="CAG8613879.1"/>
    </source>
</evidence>
<gene>
    <name evidence="2" type="ORF">POCULU_LOCUS8085</name>
</gene>
<comment type="caution">
    <text evidence="2">The sequence shown here is derived from an EMBL/GenBank/DDBJ whole genome shotgun (WGS) entry which is preliminary data.</text>
</comment>
<proteinExistence type="predicted"/>